<evidence type="ECO:0000256" key="2">
    <source>
        <dbReference type="ARBA" id="ARBA00023136"/>
    </source>
</evidence>
<evidence type="ECO:0000313" key="7">
    <source>
        <dbReference type="Proteomes" id="UP000002516"/>
    </source>
</evidence>
<dbReference type="GO" id="GO:0030674">
    <property type="term" value="F:protein-macromolecule adaptor activity"/>
    <property type="evidence" value="ECO:0007669"/>
    <property type="project" value="TreeGrafter"/>
</dbReference>
<organism evidence="6 7">
    <name type="scientific">Xylella fastidiosa (strain Temecula1 / ATCC 700964)</name>
    <dbReference type="NCBI Taxonomy" id="183190"/>
    <lineage>
        <taxon>Bacteria</taxon>
        <taxon>Pseudomonadati</taxon>
        <taxon>Pseudomonadota</taxon>
        <taxon>Gammaproteobacteria</taxon>
        <taxon>Lysobacterales</taxon>
        <taxon>Lysobacteraceae</taxon>
        <taxon>Xylella</taxon>
    </lineage>
</organism>
<name>Q87BS3_XYLFT</name>
<evidence type="ECO:0000256" key="1">
    <source>
        <dbReference type="ARBA" id="ARBA00022729"/>
    </source>
</evidence>
<dbReference type="Pfam" id="PF04355">
    <property type="entry name" value="BamE"/>
    <property type="match status" value="1"/>
</dbReference>
<dbReference type="Proteomes" id="UP000002516">
    <property type="component" value="Chromosome"/>
</dbReference>
<comment type="subcellular location">
    <subcellularLocation>
        <location evidence="4">Cell outer membrane</location>
        <topology evidence="4">Lipid-anchor</topology>
    </subcellularLocation>
</comment>
<dbReference type="Gene3D" id="3.30.1450.10">
    <property type="match status" value="1"/>
</dbReference>
<dbReference type="AlphaFoldDB" id="Q87BS3"/>
<dbReference type="KEGG" id="xft:PD_1375"/>
<keyword evidence="1 4" id="KW-0732">Signal</keyword>
<dbReference type="PANTHER" id="PTHR37482">
    <property type="entry name" value="OUTER MEMBRANE PROTEIN ASSEMBLY FACTOR BAME"/>
    <property type="match status" value="1"/>
</dbReference>
<proteinExistence type="inferred from homology"/>
<evidence type="ECO:0000256" key="3">
    <source>
        <dbReference type="ARBA" id="ARBA00023237"/>
    </source>
</evidence>
<keyword evidence="2 4" id="KW-0472">Membrane</keyword>
<dbReference type="InterPro" id="IPR007450">
    <property type="entry name" value="BamE_dom"/>
</dbReference>
<accession>Q87BS3</accession>
<evidence type="ECO:0000313" key="6">
    <source>
        <dbReference type="EMBL" id="AAO29222.1"/>
    </source>
</evidence>
<dbReference type="PROSITE" id="PS51257">
    <property type="entry name" value="PROKAR_LIPOPROTEIN"/>
    <property type="match status" value="1"/>
</dbReference>
<keyword evidence="7" id="KW-1185">Reference proteome</keyword>
<evidence type="ECO:0000256" key="4">
    <source>
        <dbReference type="HAMAP-Rule" id="MF_00925"/>
    </source>
</evidence>
<dbReference type="GO" id="GO:0043165">
    <property type="term" value="P:Gram-negative-bacterium-type cell outer membrane assembly"/>
    <property type="evidence" value="ECO:0007669"/>
    <property type="project" value="UniProtKB-UniRule"/>
</dbReference>
<keyword evidence="4" id="KW-0449">Lipoprotein</keyword>
<feature type="domain" description="Outer membrane protein assembly factor BamE" evidence="5">
    <location>
        <begin position="44"/>
        <end position="114"/>
    </location>
</feature>
<dbReference type="GO" id="GO:1990063">
    <property type="term" value="C:Bam protein complex"/>
    <property type="evidence" value="ECO:0007669"/>
    <property type="project" value="TreeGrafter"/>
</dbReference>
<dbReference type="PANTHER" id="PTHR37482:SF1">
    <property type="entry name" value="OUTER MEMBRANE PROTEIN ASSEMBLY FACTOR BAME"/>
    <property type="match status" value="1"/>
</dbReference>
<keyword evidence="3 4" id="KW-0998">Cell outer membrane</keyword>
<sequence>MYHRANIYLLTAKIPMRNLLLAAALPLLFTAGCSIIYKQPIYQGNLIKKEAVDQLKIGMNKQEVAMLLGTPSISDIFHTDRWDYTSTQRINRVAHTEIKNLTVYFQNDLVTRWEGDYFPNQDEKLAESARKQFGPNLSRKEHGNR</sequence>
<dbReference type="HOGENOM" id="CLU_083835_3_1_6"/>
<dbReference type="EMBL" id="AE009442">
    <property type="protein sequence ID" value="AAO29222.1"/>
    <property type="molecule type" value="Genomic_DNA"/>
</dbReference>
<evidence type="ECO:0000259" key="5">
    <source>
        <dbReference type="Pfam" id="PF04355"/>
    </source>
</evidence>
<keyword evidence="4" id="KW-0564">Palmitate</keyword>
<comment type="similarity">
    <text evidence="4">Belongs to the BamE family.</text>
</comment>
<dbReference type="InterPro" id="IPR037873">
    <property type="entry name" value="BamE-like"/>
</dbReference>
<protein>
    <recommendedName>
        <fullName evidence="4">Outer membrane protein assembly factor BamE</fullName>
    </recommendedName>
</protein>
<dbReference type="GO" id="GO:0051205">
    <property type="term" value="P:protein insertion into membrane"/>
    <property type="evidence" value="ECO:0007669"/>
    <property type="project" value="UniProtKB-UniRule"/>
</dbReference>
<dbReference type="HAMAP" id="MF_00925">
    <property type="entry name" value="OM_assembly_BamE"/>
    <property type="match status" value="1"/>
</dbReference>
<dbReference type="InterPro" id="IPR026592">
    <property type="entry name" value="BamE"/>
</dbReference>
<comment type="subunit">
    <text evidence="4">Part of the Bam complex.</text>
</comment>
<reference evidence="6 7" key="1">
    <citation type="journal article" date="2003" name="J. Bacteriol.">
        <title>Comparative analyses of the complete genome sequences of Pierce's disease and citrus variegated chlorosis strains of Xylella fastidiosa.</title>
        <authorList>
            <person name="Van Sluys M.A."/>
            <person name="de Oliveira M.C."/>
            <person name="Monteiro-Vitorello C.B."/>
            <person name="Miyaki C.Y."/>
            <person name="Furlan L.R."/>
            <person name="Camargo L.E."/>
            <person name="da Silva A.C."/>
            <person name="Moon D.H."/>
            <person name="Takita M.A."/>
            <person name="Lemos E.G."/>
            <person name="Machado M.A."/>
            <person name="Ferro M.I."/>
            <person name="da Silva F.R."/>
            <person name="Goldman M.H."/>
            <person name="Goldman G.H."/>
            <person name="Lemos M.V."/>
            <person name="El-Dorry H."/>
            <person name="Tsai S.M."/>
            <person name="Carrer H."/>
            <person name="Carraro D.M."/>
            <person name="de Oliveira R.C."/>
            <person name="Nunes L.R."/>
            <person name="Siqueira W.J."/>
            <person name="Coutinho L.L."/>
            <person name="Kimura E.T."/>
            <person name="Ferro E.S."/>
            <person name="Harakava R."/>
            <person name="Kuramae E.E."/>
            <person name="Marino C.L."/>
            <person name="Giglioti E."/>
            <person name="Abreu I.L."/>
            <person name="Alves L.M."/>
            <person name="do Amaral A.M."/>
            <person name="Baia G.S."/>
            <person name="Blanco S.R."/>
            <person name="Brito M.S."/>
            <person name="Cannavan F.S."/>
            <person name="Celestino A.V."/>
            <person name="da Cunha A.F."/>
            <person name="Fenille R.C."/>
            <person name="Ferro J.A."/>
            <person name="Formighieri E.F."/>
            <person name="Kishi L.T."/>
            <person name="Leoni S.G."/>
            <person name="Oliveira A.R."/>
            <person name="Rosa V.E.Jr."/>
            <person name="Sassaki F.T."/>
            <person name="Sena J.A."/>
            <person name="de Souza A.A."/>
            <person name="Truffi D."/>
            <person name="Tsukumo F."/>
            <person name="Yanai G.M."/>
            <person name="Zaros L.G."/>
            <person name="Civerolo E.L."/>
            <person name="Simpson A.J."/>
            <person name="Almeida N.F.Jr."/>
            <person name="Setubal J.C."/>
            <person name="Kitajima J.P."/>
        </authorList>
    </citation>
    <scope>NUCLEOTIDE SEQUENCE [LARGE SCALE GENOMIC DNA]</scope>
    <source>
        <strain evidence="7">Temecula1 / ATCC 700964</strain>
    </source>
</reference>
<gene>
    <name evidence="6" type="primary">smpA</name>
    <name evidence="4" type="synonym">bamE</name>
    <name evidence="6" type="ordered locus">PD_1375</name>
</gene>
<comment type="function">
    <text evidence="4">Part of the outer membrane protein assembly complex, which is involved in assembly and insertion of beta-barrel proteins into the outer membrane.</text>
</comment>